<keyword evidence="3" id="KW-1185">Reference proteome</keyword>
<evidence type="ECO:0000259" key="1">
    <source>
        <dbReference type="Pfam" id="PF12705"/>
    </source>
</evidence>
<protein>
    <submittedName>
        <fullName evidence="2">PD-(D/E)XK nuclease family protein</fullName>
    </submittedName>
</protein>
<sequence>MNKAFLRLVAEDIQHRFDKDISDIAVVFNNKRPITYLKKHLVDVYQQAIWSPQFYTIQEFLSLSSSKIQASTISQFFYLYEIHNGMLAQEGLEPETLEEFYPIAEIILSDFSQLDYDLVNISHIFLELSDNTEIELAFQHFTPEQQSFIRQFWQSFSIQGHTSVQKRFLRLWRRLPRLYQAFKERMHSEGQTNYPTIYRDLADAKAENNNFVDQFKQVLFVGFNALNNAEAKLFKQWQEQEKAIFYFDADAHYLDDKLQEAGLFIRRNIYQSGLTNAFGDVPNILGNRRDDVHVYQSLGKISETKLLYDLLLKNQDDSKTSAILLADEGLLVPLLQSLPFTDVNITTGYPLIQSPIYGLLDLWMNVQILISQQNKEKIPYQLLETYLTHPMSKVAKQQRQLIQSESAEKQLFEIDVKDIDVSRSILPHFFRKLPKAEQVIPSLITIVDNLLLSLAENDRIRQIESNLLMETKKVLNQLLLGFSNLGQLSIGFQIGLIRKALSPISSAIEGNPLKGLQIMGLLESRCLNFDQVYILGANEGILPKTSNSPTFLPNNLRKAYGLPILENQDALSAYLFYRHFQYSSDINLFYNAVVNESSSGEESRFIKQLEFETNFNFVKYTQQQPLQFPTQPQELIISKDGEIWNKLYSSFIKNGKRISASAFTSYLQSPLQFFLKYVADIKEPPSISQEFEMNKLGTVIHETMEELLTPLKAANDFVSTEWLKDKLEIAEQVVLKQIGNEYLSSFNAIEDLNSLQRIMHKIATEYVKMYLQYDIDQYQAIRIVELENTEDYILDFPISINGKIETVSLYGIIDRVDEVLTYDGQTKLRIVDYKTGSDTVSFRNMDVVFAANTENKALVQTLFYAFVYEQVSGLKDLEPHLYVARRMREDGTLFRNNNGSLVLSDQTLSEQKEAFVAFLRSTLEELFDQNVPFKHNPSATVYPSDPFTLFYKYSVKESAVEDE</sequence>
<dbReference type="RefSeq" id="WP_153512543.1">
    <property type="nucleotide sequence ID" value="NZ_CP045652.1"/>
</dbReference>
<accession>A0A5Q0QDU7</accession>
<feature type="domain" description="PD-(D/E)XK endonuclease-like" evidence="1">
    <location>
        <begin position="657"/>
        <end position="937"/>
    </location>
</feature>
<dbReference type="Proteomes" id="UP000326921">
    <property type="component" value="Chromosome"/>
</dbReference>
<dbReference type="KEGG" id="sphe:GFH32_15925"/>
<dbReference type="InterPro" id="IPR038726">
    <property type="entry name" value="PDDEXK_AddAB-type"/>
</dbReference>
<dbReference type="SUPFAM" id="SSF52540">
    <property type="entry name" value="P-loop containing nucleoside triphosphate hydrolases"/>
    <property type="match status" value="1"/>
</dbReference>
<dbReference type="EMBL" id="CP045652">
    <property type="protein sequence ID" value="QGA27716.1"/>
    <property type="molecule type" value="Genomic_DNA"/>
</dbReference>
<organism evidence="2 3">
    <name type="scientific">Sphingobacterium zhuxiongii</name>
    <dbReference type="NCBI Taxonomy" id="2662364"/>
    <lineage>
        <taxon>Bacteria</taxon>
        <taxon>Pseudomonadati</taxon>
        <taxon>Bacteroidota</taxon>
        <taxon>Sphingobacteriia</taxon>
        <taxon>Sphingobacteriales</taxon>
        <taxon>Sphingobacteriaceae</taxon>
        <taxon>Sphingobacterium</taxon>
    </lineage>
</organism>
<dbReference type="Pfam" id="PF12705">
    <property type="entry name" value="PDDEXK_1"/>
    <property type="match status" value="1"/>
</dbReference>
<dbReference type="InterPro" id="IPR011604">
    <property type="entry name" value="PDDEXK-like_dom_sf"/>
</dbReference>
<reference evidence="2 3" key="1">
    <citation type="submission" date="2019-10" db="EMBL/GenBank/DDBJ databases">
        <authorList>
            <person name="Dong K."/>
        </authorList>
    </citation>
    <scope>NUCLEOTIDE SEQUENCE [LARGE SCALE GENOMIC DNA]</scope>
    <source>
        <strain evidence="3">dk4302</strain>
    </source>
</reference>
<gene>
    <name evidence="2" type="ORF">GFH32_15925</name>
</gene>
<evidence type="ECO:0000313" key="2">
    <source>
        <dbReference type="EMBL" id="QGA27716.1"/>
    </source>
</evidence>
<dbReference type="Gene3D" id="3.90.320.10">
    <property type="match status" value="1"/>
</dbReference>
<proteinExistence type="predicted"/>
<evidence type="ECO:0000313" key="3">
    <source>
        <dbReference type="Proteomes" id="UP000326921"/>
    </source>
</evidence>
<name>A0A5Q0QDU7_9SPHI</name>
<dbReference type="InterPro" id="IPR027417">
    <property type="entry name" value="P-loop_NTPase"/>
</dbReference>
<dbReference type="AlphaFoldDB" id="A0A5Q0QDU7"/>